<keyword evidence="2" id="KW-0812">Transmembrane</keyword>
<protein>
    <submittedName>
        <fullName evidence="3">Uncharacterized protein</fullName>
    </submittedName>
</protein>
<dbReference type="EnsemblMetazoa" id="AMEC001346-RA">
    <property type="protein sequence ID" value="AMEC001346-PA"/>
    <property type="gene ID" value="AMEC001346"/>
</dbReference>
<reference evidence="4" key="1">
    <citation type="submission" date="2014-01" db="EMBL/GenBank/DDBJ databases">
        <title>The Genome Sequence of Anopheles melas CM1001059_A (V2).</title>
        <authorList>
            <consortium name="The Broad Institute Genomics Platform"/>
            <person name="Neafsey D.E."/>
            <person name="Besansky N."/>
            <person name="Howell P."/>
            <person name="Walton C."/>
            <person name="Young S.K."/>
            <person name="Zeng Q."/>
            <person name="Gargeya S."/>
            <person name="Fitzgerald M."/>
            <person name="Haas B."/>
            <person name="Abouelleil A."/>
            <person name="Allen A.W."/>
            <person name="Alvarado L."/>
            <person name="Arachchi H.M."/>
            <person name="Berlin A.M."/>
            <person name="Chapman S.B."/>
            <person name="Gainer-Dewar J."/>
            <person name="Goldberg J."/>
            <person name="Griggs A."/>
            <person name="Gujja S."/>
            <person name="Hansen M."/>
            <person name="Howarth C."/>
            <person name="Imamovic A."/>
            <person name="Ireland A."/>
            <person name="Larimer J."/>
            <person name="McCowan C."/>
            <person name="Murphy C."/>
            <person name="Pearson M."/>
            <person name="Poon T.W."/>
            <person name="Priest M."/>
            <person name="Roberts A."/>
            <person name="Saif S."/>
            <person name="Shea T."/>
            <person name="Sisk P."/>
            <person name="Sykes S."/>
            <person name="Wortman J."/>
            <person name="Nusbaum C."/>
            <person name="Birren B."/>
        </authorList>
    </citation>
    <scope>NUCLEOTIDE SEQUENCE [LARGE SCALE GENOMIC DNA]</scope>
    <source>
        <strain evidence="4">CM1001059</strain>
    </source>
</reference>
<proteinExistence type="predicted"/>
<dbReference type="STRING" id="34690.A0A182TFF6"/>
<feature type="transmembrane region" description="Helical" evidence="2">
    <location>
        <begin position="132"/>
        <end position="157"/>
    </location>
</feature>
<evidence type="ECO:0000256" key="1">
    <source>
        <dbReference type="SAM" id="MobiDB-lite"/>
    </source>
</evidence>
<evidence type="ECO:0000313" key="4">
    <source>
        <dbReference type="Proteomes" id="UP000075902"/>
    </source>
</evidence>
<evidence type="ECO:0000256" key="2">
    <source>
        <dbReference type="SAM" id="Phobius"/>
    </source>
</evidence>
<keyword evidence="2" id="KW-1133">Transmembrane helix</keyword>
<reference evidence="3" key="2">
    <citation type="submission" date="2020-05" db="UniProtKB">
        <authorList>
            <consortium name="EnsemblMetazoa"/>
        </authorList>
    </citation>
    <scope>IDENTIFICATION</scope>
    <source>
        <strain evidence="3">CM1001059</strain>
    </source>
</reference>
<dbReference type="VEuPathDB" id="VectorBase:AMEC001346"/>
<evidence type="ECO:0000313" key="3">
    <source>
        <dbReference type="EnsemblMetazoa" id="AMEC001346-PA"/>
    </source>
</evidence>
<feature type="transmembrane region" description="Helical" evidence="2">
    <location>
        <begin position="90"/>
        <end position="112"/>
    </location>
</feature>
<name>A0A182TFF6_9DIPT</name>
<accession>A0A182TFF6</accession>
<organism evidence="3 4">
    <name type="scientific">Anopheles melas</name>
    <dbReference type="NCBI Taxonomy" id="34690"/>
    <lineage>
        <taxon>Eukaryota</taxon>
        <taxon>Metazoa</taxon>
        <taxon>Ecdysozoa</taxon>
        <taxon>Arthropoda</taxon>
        <taxon>Hexapoda</taxon>
        <taxon>Insecta</taxon>
        <taxon>Pterygota</taxon>
        <taxon>Neoptera</taxon>
        <taxon>Endopterygota</taxon>
        <taxon>Diptera</taxon>
        <taxon>Nematocera</taxon>
        <taxon>Culicoidea</taxon>
        <taxon>Culicidae</taxon>
        <taxon>Anophelinae</taxon>
        <taxon>Anopheles</taxon>
    </lineage>
</organism>
<feature type="compositionally biased region" description="Basic residues" evidence="1">
    <location>
        <begin position="64"/>
        <end position="73"/>
    </location>
</feature>
<dbReference type="AlphaFoldDB" id="A0A182TFF6"/>
<sequence>MCSPINYPWPQLKRFWCKMHSVGIHSALAIKRQRKRRDNQRKARERRYSIQSSESGDTHSPHGSTRRKFHPQKVHITDNNNLDTKVVTSIGMLHIGVVFVVFGIFLLGAGFFPDNLSNQPQQSWHLLGKGSWWNELICTGLFAVGLGIFLIILNCVISNREEQDLESYVQRQLTRSRSGHRLERDVETGGLTTRHHRKAMQIQKGAAERGLDDLSNSNVLLTPTSSEVVTPTTPSGVLGASGEILLEKILEEDSSYGDADYYSRNVGQSPPGADNDKRLLLGNGHTGAIHMTDI</sequence>
<keyword evidence="4" id="KW-1185">Reference proteome</keyword>
<feature type="region of interest" description="Disordered" evidence="1">
    <location>
        <begin position="31"/>
        <end position="73"/>
    </location>
</feature>
<dbReference type="Proteomes" id="UP000075902">
    <property type="component" value="Unassembled WGS sequence"/>
</dbReference>
<keyword evidence="2" id="KW-0472">Membrane</keyword>